<accession>A0A9Q3GV82</accession>
<comment type="caution">
    <text evidence="1">The sequence shown here is derived from an EMBL/GenBank/DDBJ whole genome shotgun (WGS) entry which is preliminary data.</text>
</comment>
<evidence type="ECO:0000313" key="1">
    <source>
        <dbReference type="EMBL" id="MBW0481493.1"/>
    </source>
</evidence>
<reference evidence="1" key="1">
    <citation type="submission" date="2021-03" db="EMBL/GenBank/DDBJ databases">
        <title>Draft genome sequence of rust myrtle Austropuccinia psidii MF-1, a brazilian biotype.</title>
        <authorList>
            <person name="Quecine M.C."/>
            <person name="Pachon D.M.R."/>
            <person name="Bonatelli M.L."/>
            <person name="Correr F.H."/>
            <person name="Franceschini L.M."/>
            <person name="Leite T.F."/>
            <person name="Margarido G.R.A."/>
            <person name="Almeida C.A."/>
            <person name="Ferrarezi J.A."/>
            <person name="Labate C.A."/>
        </authorList>
    </citation>
    <scope>NUCLEOTIDE SEQUENCE</scope>
    <source>
        <strain evidence="1">MF-1</strain>
    </source>
</reference>
<protein>
    <submittedName>
        <fullName evidence="1">Uncharacterized protein</fullName>
    </submittedName>
</protein>
<dbReference type="Proteomes" id="UP000765509">
    <property type="component" value="Unassembled WGS sequence"/>
</dbReference>
<organism evidence="1 2">
    <name type="scientific">Austropuccinia psidii MF-1</name>
    <dbReference type="NCBI Taxonomy" id="1389203"/>
    <lineage>
        <taxon>Eukaryota</taxon>
        <taxon>Fungi</taxon>
        <taxon>Dikarya</taxon>
        <taxon>Basidiomycota</taxon>
        <taxon>Pucciniomycotina</taxon>
        <taxon>Pucciniomycetes</taxon>
        <taxon>Pucciniales</taxon>
        <taxon>Sphaerophragmiaceae</taxon>
        <taxon>Austropuccinia</taxon>
    </lineage>
</organism>
<sequence>MDELIIYDPSNKDSNGLTLYFSIDSSTSVNSVFLVSDLKTPSSPSSVHITPIIPSQSLVPSTDKVIKEKKDVSISLIHFFQGDMDLHLLSFQASLEEKWDEEEES</sequence>
<dbReference type="AlphaFoldDB" id="A0A9Q3GV82"/>
<evidence type="ECO:0000313" key="2">
    <source>
        <dbReference type="Proteomes" id="UP000765509"/>
    </source>
</evidence>
<proteinExistence type="predicted"/>
<name>A0A9Q3GV82_9BASI</name>
<dbReference type="EMBL" id="AVOT02006413">
    <property type="protein sequence ID" value="MBW0481493.1"/>
    <property type="molecule type" value="Genomic_DNA"/>
</dbReference>
<keyword evidence="2" id="KW-1185">Reference proteome</keyword>
<gene>
    <name evidence="1" type="ORF">O181_021208</name>
</gene>